<dbReference type="Proteomes" id="UP001631969">
    <property type="component" value="Unassembled WGS sequence"/>
</dbReference>
<protein>
    <submittedName>
        <fullName evidence="1">Helix-turn-helix domain-containing protein</fullName>
    </submittedName>
</protein>
<comment type="caution">
    <text evidence="1">The sequence shown here is derived from an EMBL/GenBank/DDBJ whole genome shotgun (WGS) entry which is preliminary data.</text>
</comment>
<dbReference type="EMBL" id="JBJURJ010000015">
    <property type="protein sequence ID" value="MFM9330947.1"/>
    <property type="molecule type" value="Genomic_DNA"/>
</dbReference>
<evidence type="ECO:0000313" key="1">
    <source>
        <dbReference type="EMBL" id="MFM9330947.1"/>
    </source>
</evidence>
<evidence type="ECO:0000313" key="2">
    <source>
        <dbReference type="Proteomes" id="UP001631969"/>
    </source>
</evidence>
<sequence length="764" mass="86836">MIRQKVFRKSLIIVLLITSIPTALVGSATYSIGRSQIEAEVKCTHTILLEKSAARIEEQLARIELTATQWTMDPLFESARMLNLNLKRDYTEINGLYQSLMVMRNTNPLIEKIEIYMAERSATINDSAGIVYLDERQNQYLKSLMEGNGSLFWVDDYSGQPDKKDNTIALFHDLPGTYGNTYGALIVHINSRSFKKMVDDMNADGDSGASFIMRRDGTIVTTGISGMKTVTEKSLAERIKNNRGLEALQMKDAGQTYSVSIRTFVRTNLYWNYVTATSMEKLTKPIDIMSRLILGISASGLLMAALLSWLASYRLYLPIRRLLRLISMKDMTAGADEARDEIGAIEHHWRYLSRESQVLQEKLERNLPALKEAFLLQLLQGHLVHFTEEDILRRMEHFDWDCAESQFLLAVIQIRGFSQNISSFTEGDEPLAAFAALNIVEEMTARCQGRIGVVNFHDMTVGILFAYRLSIPPEKMKSEFLSVINECVNGLGALLKLHVTATVGKRTQSVKALHQAYQSAKQSLQYRDLHKPNQILDMEELLPRKEAEFKYPFDVEKEALQAIRMGMLQEAMELTDRFYKELLRCSDNEQGVRDGMQQFLGSIHHTILESGYNPRTLENGTSAFGLLFNTKDTVKFPLLLKEHIIRPHCERMMKDRDIHLKQLVDGVISFLNAGSSKDVSLELCAEKAGTTPYTLSRAFKQVIGSNFIDYVTDLKLEQAKKLLLESDLRIHEIADRVGYQPSYLIRQFKKSTGLTPGQYRELHT</sequence>
<name>A0ACC7P6G8_9BACL</name>
<reference evidence="1" key="1">
    <citation type="submission" date="2024-12" db="EMBL/GenBank/DDBJ databases">
        <authorList>
            <person name="Wu N."/>
        </authorList>
    </citation>
    <scope>NUCLEOTIDE SEQUENCE</scope>
    <source>
        <strain evidence="1">P15</strain>
    </source>
</reference>
<accession>A0ACC7P6G8</accession>
<organism evidence="1 2">
    <name type="scientific">Paenibacillus mesotrionivorans</name>
    <dbReference type="NCBI Taxonomy" id="3160968"/>
    <lineage>
        <taxon>Bacteria</taxon>
        <taxon>Bacillati</taxon>
        <taxon>Bacillota</taxon>
        <taxon>Bacilli</taxon>
        <taxon>Bacillales</taxon>
        <taxon>Paenibacillaceae</taxon>
        <taxon>Paenibacillus</taxon>
    </lineage>
</organism>
<gene>
    <name evidence="1" type="ORF">ACI1P1_21885</name>
</gene>
<proteinExistence type="predicted"/>
<keyword evidence="2" id="KW-1185">Reference proteome</keyword>